<dbReference type="AlphaFoldDB" id="A0A8K0TAN1"/>
<dbReference type="Gene3D" id="3.40.640.10">
    <property type="entry name" value="Type I PLP-dependent aspartate aminotransferase-like (Major domain)"/>
    <property type="match status" value="1"/>
</dbReference>
<evidence type="ECO:0000313" key="5">
    <source>
        <dbReference type="Proteomes" id="UP000813385"/>
    </source>
</evidence>
<evidence type="ECO:0000256" key="2">
    <source>
        <dbReference type="ARBA" id="ARBA00022898"/>
    </source>
</evidence>
<evidence type="ECO:0000259" key="3">
    <source>
        <dbReference type="Pfam" id="PF00155"/>
    </source>
</evidence>
<dbReference type="EMBL" id="JAGPXD010000005">
    <property type="protein sequence ID" value="KAH7354370.1"/>
    <property type="molecule type" value="Genomic_DNA"/>
</dbReference>
<dbReference type="InterPro" id="IPR015424">
    <property type="entry name" value="PyrdxlP-dep_Trfase"/>
</dbReference>
<dbReference type="Gene3D" id="3.90.1150.10">
    <property type="entry name" value="Aspartate Aminotransferase, domain 1"/>
    <property type="match status" value="1"/>
</dbReference>
<feature type="domain" description="Aminotransferase class I/classII large" evidence="3">
    <location>
        <begin position="36"/>
        <end position="419"/>
    </location>
</feature>
<evidence type="ECO:0000313" key="4">
    <source>
        <dbReference type="EMBL" id="KAH7354370.1"/>
    </source>
</evidence>
<dbReference type="CDD" id="cd00609">
    <property type="entry name" value="AAT_like"/>
    <property type="match status" value="1"/>
</dbReference>
<gene>
    <name evidence="4" type="ORF">B0T11DRAFT_357728</name>
</gene>
<comment type="similarity">
    <text evidence="1">Belongs to the class-I pyridoxal-phosphate-dependent aminotransferase family.</text>
</comment>
<keyword evidence="5" id="KW-1185">Reference proteome</keyword>
<dbReference type="InterPro" id="IPR015422">
    <property type="entry name" value="PyrdxlP-dep_Trfase_small"/>
</dbReference>
<protein>
    <submittedName>
        <fullName evidence="4">Pyridoxal phosphate-dependent transferase</fullName>
    </submittedName>
</protein>
<dbReference type="SUPFAM" id="SSF53383">
    <property type="entry name" value="PLP-dependent transferases"/>
    <property type="match status" value="1"/>
</dbReference>
<comment type="caution">
    <text evidence="4">The sequence shown here is derived from an EMBL/GenBank/DDBJ whole genome shotgun (WGS) entry which is preliminary data.</text>
</comment>
<reference evidence="4" key="1">
    <citation type="journal article" date="2021" name="Nat. Commun.">
        <title>Genetic determinants of endophytism in the Arabidopsis root mycobiome.</title>
        <authorList>
            <person name="Mesny F."/>
            <person name="Miyauchi S."/>
            <person name="Thiergart T."/>
            <person name="Pickel B."/>
            <person name="Atanasova L."/>
            <person name="Karlsson M."/>
            <person name="Huettel B."/>
            <person name="Barry K.W."/>
            <person name="Haridas S."/>
            <person name="Chen C."/>
            <person name="Bauer D."/>
            <person name="Andreopoulos W."/>
            <person name="Pangilinan J."/>
            <person name="LaButti K."/>
            <person name="Riley R."/>
            <person name="Lipzen A."/>
            <person name="Clum A."/>
            <person name="Drula E."/>
            <person name="Henrissat B."/>
            <person name="Kohler A."/>
            <person name="Grigoriev I.V."/>
            <person name="Martin F.M."/>
            <person name="Hacquard S."/>
        </authorList>
    </citation>
    <scope>NUCLEOTIDE SEQUENCE</scope>
    <source>
        <strain evidence="4">MPI-CAGE-AT-0016</strain>
    </source>
</reference>
<dbReference type="GO" id="GO:0008483">
    <property type="term" value="F:transaminase activity"/>
    <property type="evidence" value="ECO:0007669"/>
    <property type="project" value="TreeGrafter"/>
</dbReference>
<evidence type="ECO:0000256" key="1">
    <source>
        <dbReference type="ARBA" id="ARBA00007441"/>
    </source>
</evidence>
<keyword evidence="2" id="KW-0663">Pyridoxal phosphate</keyword>
<dbReference type="GO" id="GO:0030170">
    <property type="term" value="F:pyridoxal phosphate binding"/>
    <property type="evidence" value="ECO:0007669"/>
    <property type="project" value="InterPro"/>
</dbReference>
<dbReference type="GO" id="GO:0006520">
    <property type="term" value="P:amino acid metabolic process"/>
    <property type="evidence" value="ECO:0007669"/>
    <property type="project" value="TreeGrafter"/>
</dbReference>
<keyword evidence="4" id="KW-0808">Transferase</keyword>
<dbReference type="InterPro" id="IPR050478">
    <property type="entry name" value="Ethylene_sulfur-biosynth"/>
</dbReference>
<dbReference type="OrthoDB" id="7042322at2759"/>
<dbReference type="PANTHER" id="PTHR43795:SF63">
    <property type="entry name" value="PUTATIVE (AFU_ORTHOLOGUE AFUA_4G00630)-RELATED"/>
    <property type="match status" value="1"/>
</dbReference>
<dbReference type="PROSITE" id="PS00105">
    <property type="entry name" value="AA_TRANSFER_CLASS_1"/>
    <property type="match status" value="1"/>
</dbReference>
<dbReference type="Pfam" id="PF00155">
    <property type="entry name" value="Aminotran_1_2"/>
    <property type="match status" value="1"/>
</dbReference>
<dbReference type="Proteomes" id="UP000813385">
    <property type="component" value="Unassembled WGS sequence"/>
</dbReference>
<accession>A0A8K0TAN1</accession>
<dbReference type="PRINTS" id="PR00753">
    <property type="entry name" value="ACCSYNTHASE"/>
</dbReference>
<dbReference type="InterPro" id="IPR015421">
    <property type="entry name" value="PyrdxlP-dep_Trfase_major"/>
</dbReference>
<name>A0A8K0TAN1_9PEZI</name>
<organism evidence="4 5">
    <name type="scientific">Plectosphaerella cucumerina</name>
    <dbReference type="NCBI Taxonomy" id="40658"/>
    <lineage>
        <taxon>Eukaryota</taxon>
        <taxon>Fungi</taxon>
        <taxon>Dikarya</taxon>
        <taxon>Ascomycota</taxon>
        <taxon>Pezizomycotina</taxon>
        <taxon>Sordariomycetes</taxon>
        <taxon>Hypocreomycetidae</taxon>
        <taxon>Glomerellales</taxon>
        <taxon>Plectosphaerellaceae</taxon>
        <taxon>Plectosphaerella</taxon>
    </lineage>
</organism>
<dbReference type="InterPro" id="IPR004838">
    <property type="entry name" value="NHTrfase_class1_PyrdxlP-BS"/>
</dbReference>
<dbReference type="PANTHER" id="PTHR43795">
    <property type="entry name" value="BIFUNCTIONAL ASPARTATE AMINOTRANSFERASE AND GLUTAMATE/ASPARTATE-PREPHENATE AMINOTRANSFERASE-RELATED"/>
    <property type="match status" value="1"/>
</dbReference>
<proteinExistence type="inferred from homology"/>
<dbReference type="InterPro" id="IPR004839">
    <property type="entry name" value="Aminotransferase_I/II_large"/>
</dbReference>
<sequence>MALSSRGQEMAIPQDKNRLWDVIKDIWHPETNPSGYLNLGVAENALLQERLLKHALDSLNINVTTLTYGDGPAGSRHLKAAMAGFLTKYLRPVQPLRPDHITITNGCSSAIEHLVWLLGNPGDAILLGQPCFRGFWSFIESRTGTKIITIPFSSTDPFTSSAVASYEAAILRAREQNQPLSALLLCNPHNPTGRCYTRDAIIGLMRLCQAHDLHLISDEIYALSTWPNPLEISTPFTSVLAIDTTGLIDPARVHVVWGISKDFGANGLRLGSILSTANPAVHRAIVPIAGLSSCSSVTERIATNFLSDSVWAADYVEENRRLLAETYTFMVSWADRHRIPYARGASAAFFFMVNLGDAYATAQGLGETTAAVEDELNTKLLDRRVFVVKGSICAAEEPGWFRIVFAYDRAILEEGLRRIIEVIEGK</sequence>